<dbReference type="InterPro" id="IPR050861">
    <property type="entry name" value="Dihydroxyacetone_Kinase"/>
</dbReference>
<dbReference type="Pfam" id="PF02734">
    <property type="entry name" value="Dak2"/>
    <property type="match status" value="1"/>
</dbReference>
<comment type="catalytic activity">
    <reaction evidence="9">
        <text>D-glyceraldehyde + ATP = D-glyceraldehyde 3-phosphate + ADP + H(+)</text>
        <dbReference type="Rhea" id="RHEA:13941"/>
        <dbReference type="ChEBI" id="CHEBI:15378"/>
        <dbReference type="ChEBI" id="CHEBI:17378"/>
        <dbReference type="ChEBI" id="CHEBI:30616"/>
        <dbReference type="ChEBI" id="CHEBI:59776"/>
        <dbReference type="ChEBI" id="CHEBI:456216"/>
        <dbReference type="EC" id="2.7.1.28"/>
    </reaction>
</comment>
<dbReference type="SUPFAM" id="SSF51735">
    <property type="entry name" value="NAD(P)-binding Rossmann-fold domains"/>
    <property type="match status" value="1"/>
</dbReference>
<dbReference type="EMBL" id="JAAABM010000026">
    <property type="protein sequence ID" value="KAF7671007.1"/>
    <property type="molecule type" value="Genomic_DNA"/>
</dbReference>
<evidence type="ECO:0000256" key="5">
    <source>
        <dbReference type="ARBA" id="ARBA00022741"/>
    </source>
</evidence>
<organism evidence="15 16">
    <name type="scientific">Alternaria burnsii</name>
    <dbReference type="NCBI Taxonomy" id="1187904"/>
    <lineage>
        <taxon>Eukaryota</taxon>
        <taxon>Fungi</taxon>
        <taxon>Dikarya</taxon>
        <taxon>Ascomycota</taxon>
        <taxon>Pezizomycotina</taxon>
        <taxon>Dothideomycetes</taxon>
        <taxon>Pleosporomycetidae</taxon>
        <taxon>Pleosporales</taxon>
        <taxon>Pleosporineae</taxon>
        <taxon>Pleosporaceae</taxon>
        <taxon>Alternaria</taxon>
        <taxon>Alternaria sect. Alternaria</taxon>
    </lineage>
</organism>
<dbReference type="AlphaFoldDB" id="A0A8H7AT16"/>
<dbReference type="GO" id="GO:0004371">
    <property type="term" value="F:glycerone kinase activity"/>
    <property type="evidence" value="ECO:0007669"/>
    <property type="project" value="UniProtKB-EC"/>
</dbReference>
<dbReference type="Gene3D" id="1.25.40.340">
    <property type="match status" value="1"/>
</dbReference>
<reference evidence="15" key="1">
    <citation type="submission" date="2020-01" db="EMBL/GenBank/DDBJ databases">
        <authorList>
            <person name="Feng Z.H.Z."/>
        </authorList>
    </citation>
    <scope>NUCLEOTIDE SEQUENCE</scope>
    <source>
        <strain evidence="15">CBS107.38</strain>
    </source>
</reference>
<evidence type="ECO:0000256" key="7">
    <source>
        <dbReference type="ARBA" id="ARBA00022798"/>
    </source>
</evidence>
<protein>
    <submittedName>
        <fullName evidence="15">Dihydroxyacetone kinase</fullName>
    </submittedName>
</protein>
<keyword evidence="5" id="KW-0547">Nucleotide-binding</keyword>
<evidence type="ECO:0000256" key="11">
    <source>
        <dbReference type="PIRSR" id="PIRSR612734-1"/>
    </source>
</evidence>
<dbReference type="GO" id="GO:0005829">
    <property type="term" value="C:cytosol"/>
    <property type="evidence" value="ECO:0007669"/>
    <property type="project" value="TreeGrafter"/>
</dbReference>
<evidence type="ECO:0000256" key="8">
    <source>
        <dbReference type="ARBA" id="ARBA00022840"/>
    </source>
</evidence>
<dbReference type="InterPro" id="IPR036117">
    <property type="entry name" value="DhaL_dom_sf"/>
</dbReference>
<dbReference type="Proteomes" id="UP000596902">
    <property type="component" value="Unassembled WGS sequence"/>
</dbReference>
<dbReference type="NCBIfam" id="TIGR02361">
    <property type="entry name" value="dak_ATP"/>
    <property type="match status" value="1"/>
</dbReference>
<comment type="pathway">
    <text evidence="2">Polyol metabolism; glycerol fermentation; glycerone phosphate from glycerol (oxidative route): step 2/2.</text>
</comment>
<dbReference type="SUPFAM" id="SSF101473">
    <property type="entry name" value="DhaL-like"/>
    <property type="match status" value="1"/>
</dbReference>
<keyword evidence="4" id="KW-0808">Transferase</keyword>
<dbReference type="RefSeq" id="XP_038781389.1">
    <property type="nucleotide sequence ID" value="XM_038936018.1"/>
</dbReference>
<evidence type="ECO:0000256" key="3">
    <source>
        <dbReference type="ARBA" id="ARBA00008757"/>
    </source>
</evidence>
<dbReference type="InterPro" id="IPR002347">
    <property type="entry name" value="SDR_fam"/>
</dbReference>
<dbReference type="InterPro" id="IPR004007">
    <property type="entry name" value="DhaL_dom"/>
</dbReference>
<dbReference type="InterPro" id="IPR036291">
    <property type="entry name" value="NAD(P)-bd_dom_sf"/>
</dbReference>
<dbReference type="SUPFAM" id="SSF82549">
    <property type="entry name" value="DAK1/DegV-like"/>
    <property type="match status" value="1"/>
</dbReference>
<dbReference type="GeneID" id="62209196"/>
<evidence type="ECO:0000256" key="4">
    <source>
        <dbReference type="ARBA" id="ARBA00022679"/>
    </source>
</evidence>
<dbReference type="InterPro" id="IPR004006">
    <property type="entry name" value="DhaK_dom"/>
</dbReference>
<keyword evidence="8" id="KW-0067">ATP-binding</keyword>
<dbReference type="Pfam" id="PF02733">
    <property type="entry name" value="Dak1"/>
    <property type="match status" value="1"/>
</dbReference>
<comment type="function">
    <text evidence="1">Catalyzes both the phosphorylation of dihydroxyacetone and of glyceraldehyde.</text>
</comment>
<name>A0A8H7AT16_9PLEO</name>
<feature type="active site" description="Tele-hemiaminal-histidine intermediate" evidence="11">
    <location>
        <position position="219"/>
    </location>
</feature>
<reference evidence="15" key="2">
    <citation type="submission" date="2020-08" db="EMBL/GenBank/DDBJ databases">
        <title>Draft Genome Sequence of Cumin Blight Pathogen Alternaria burnsii.</title>
        <authorList>
            <person name="Feng Z."/>
        </authorList>
    </citation>
    <scope>NUCLEOTIDE SEQUENCE</scope>
    <source>
        <strain evidence="15">CBS107.38</strain>
    </source>
</reference>
<evidence type="ECO:0000256" key="1">
    <source>
        <dbReference type="ARBA" id="ARBA00003264"/>
    </source>
</evidence>
<evidence type="ECO:0000256" key="9">
    <source>
        <dbReference type="ARBA" id="ARBA00047974"/>
    </source>
</evidence>
<dbReference type="UniPathway" id="UPA00617">
    <property type="reaction ID" value="UER00669"/>
</dbReference>
<dbReference type="PANTHER" id="PTHR28629">
    <property type="entry name" value="TRIOKINASE/FMN CYCLASE"/>
    <property type="match status" value="1"/>
</dbReference>
<comment type="caution">
    <text evidence="15">The sequence shown here is derived from an EMBL/GenBank/DDBJ whole genome shotgun (WGS) entry which is preliminary data.</text>
</comment>
<dbReference type="InterPro" id="IPR012734">
    <property type="entry name" value="DhaK_ATP"/>
</dbReference>
<comment type="catalytic activity">
    <reaction evidence="10">
        <text>dihydroxyacetone + ATP = dihydroxyacetone phosphate + ADP + H(+)</text>
        <dbReference type="Rhea" id="RHEA:15773"/>
        <dbReference type="ChEBI" id="CHEBI:15378"/>
        <dbReference type="ChEBI" id="CHEBI:16016"/>
        <dbReference type="ChEBI" id="CHEBI:30616"/>
        <dbReference type="ChEBI" id="CHEBI:57642"/>
        <dbReference type="ChEBI" id="CHEBI:456216"/>
        <dbReference type="EC" id="2.7.1.29"/>
    </reaction>
</comment>
<dbReference type="GO" id="GO:0005524">
    <property type="term" value="F:ATP binding"/>
    <property type="evidence" value="ECO:0007669"/>
    <property type="project" value="UniProtKB-KW"/>
</dbReference>
<evidence type="ECO:0000256" key="2">
    <source>
        <dbReference type="ARBA" id="ARBA00004778"/>
    </source>
</evidence>
<comment type="similarity">
    <text evidence="3">Belongs to the dihydroxyacetone kinase (DAK) family.</text>
</comment>
<dbReference type="FunFam" id="1.25.40.340:FF:000002">
    <property type="entry name" value="Dihydroxyacetone kinase, L subunit"/>
    <property type="match status" value="1"/>
</dbReference>
<dbReference type="Gene3D" id="3.30.1180.20">
    <property type="entry name" value="Dihydroxyacetone kinase, domain 2"/>
    <property type="match status" value="1"/>
</dbReference>
<dbReference type="PROSITE" id="PS51481">
    <property type="entry name" value="DHAK"/>
    <property type="match status" value="1"/>
</dbReference>
<gene>
    <name evidence="15" type="ORF">GT037_010971</name>
</gene>
<dbReference type="PROSITE" id="PS51480">
    <property type="entry name" value="DHAL"/>
    <property type="match status" value="1"/>
</dbReference>
<keyword evidence="7" id="KW-0319">Glycerol metabolism</keyword>
<dbReference type="Gene3D" id="3.40.50.10440">
    <property type="entry name" value="Dihydroxyacetone kinase, domain 1"/>
    <property type="match status" value="1"/>
</dbReference>
<sequence>MSRKHFFPNPEGVVLHNLRSLCTRNSHMALDEANRVVYNLSHPPDQVTIVSGGGSGHEPAWSGFVGDGMLSAAVCGDIFASPSTKQIMAGIRNVPSNEGVILCITNYTGDMLHFGLAREKGQALGYKVDVVCMAEDAALGREKSGKVGRRGLAGNLLVIKLAGAASQKGWAFERCRKIGELGNSQLVTIGTSLDHCHVPGRDAFESVQDDACVVGMGIHNEPGLRTISPMPSPEDVIKEMLRYLLDPSDSDRAFVTFNPNDNVVMLVNNFGGLSNLEFDALVNLALIALKRDWKIVPTRIYAGVLETSLNAQGFSITLGNMSGMAKAMDLKDEDVMELLDAPTNAPAWPKNGYQPLNINKATEELRNKANAAAADKSALHKGPATPPSLIPALRTACKAALEAEPTITQYDLQMGDGDCGEAVAGVCKSILANIDAVESNPPPILALLESISENVEDVGGSLGAILSILVTAFTNALSKATLSQNAPLDISTLASSASIALENLKNYTSAREGDRTVMDVLIPFINTLAESKDLSKSVDVAEKKADSTKDMKAKFGRATYISEDGSERSKIPDPGAYAAGVVLVYTSPNSEEKAKKIASNISSLGNGSKAHIIQADLKELEAPTAIVALTREAFGDKIDILINNAGVHRANPIG</sequence>
<evidence type="ECO:0000259" key="13">
    <source>
        <dbReference type="PROSITE" id="PS51480"/>
    </source>
</evidence>
<evidence type="ECO:0000256" key="10">
    <source>
        <dbReference type="ARBA" id="ARBA00048898"/>
    </source>
</evidence>
<proteinExistence type="inferred from homology"/>
<dbReference type="PANTHER" id="PTHR28629:SF1">
    <property type="entry name" value="YALI0F01606P"/>
    <property type="match status" value="1"/>
</dbReference>
<dbReference type="FunFam" id="3.30.1180.20:FF:000001">
    <property type="entry name" value="Dihydroxyacetone kinase 1"/>
    <property type="match status" value="1"/>
</dbReference>
<evidence type="ECO:0000256" key="12">
    <source>
        <dbReference type="PIRSR" id="PIRSR612734-2"/>
    </source>
</evidence>
<dbReference type="GO" id="GO:0050354">
    <property type="term" value="F:triokinase activity"/>
    <property type="evidence" value="ECO:0007669"/>
    <property type="project" value="UniProtKB-EC"/>
</dbReference>
<evidence type="ECO:0000259" key="14">
    <source>
        <dbReference type="PROSITE" id="PS51481"/>
    </source>
</evidence>
<evidence type="ECO:0000313" key="15">
    <source>
        <dbReference type="EMBL" id="KAF7671007.1"/>
    </source>
</evidence>
<feature type="domain" description="DhaK" evidence="14">
    <location>
        <begin position="9"/>
        <end position="348"/>
    </location>
</feature>
<feature type="domain" description="DhaL" evidence="13">
    <location>
        <begin position="387"/>
        <end position="588"/>
    </location>
</feature>
<feature type="binding site" evidence="12">
    <location>
        <position position="110"/>
    </location>
    <ligand>
        <name>substrate</name>
    </ligand>
</feature>
<dbReference type="FunFam" id="3.40.50.10440:FF:000004">
    <property type="entry name" value="Dihydroxyacetone kinase"/>
    <property type="match status" value="1"/>
</dbReference>
<accession>A0A8H7AT16</accession>
<dbReference type="SMART" id="SM01120">
    <property type="entry name" value="Dak2"/>
    <property type="match status" value="1"/>
</dbReference>
<evidence type="ECO:0000313" key="16">
    <source>
        <dbReference type="Proteomes" id="UP000596902"/>
    </source>
</evidence>
<keyword evidence="6 15" id="KW-0418">Kinase</keyword>
<feature type="binding site" evidence="12">
    <location>
        <begin position="54"/>
        <end position="57"/>
    </location>
    <ligand>
        <name>substrate</name>
    </ligand>
</feature>
<keyword evidence="16" id="KW-1185">Reference proteome</keyword>
<evidence type="ECO:0000256" key="6">
    <source>
        <dbReference type="ARBA" id="ARBA00022777"/>
    </source>
</evidence>
<dbReference type="Pfam" id="PF00106">
    <property type="entry name" value="adh_short"/>
    <property type="match status" value="1"/>
</dbReference>
<dbReference type="GO" id="GO:0019588">
    <property type="term" value="P:anaerobic glycerol catabolic process"/>
    <property type="evidence" value="ECO:0007669"/>
    <property type="project" value="UniProtKB-UniPathway"/>
</dbReference>